<dbReference type="EMBL" id="JAHVHU010000005">
    <property type="protein sequence ID" value="MBY5957485.1"/>
    <property type="molecule type" value="Genomic_DNA"/>
</dbReference>
<keyword evidence="2" id="KW-1185">Reference proteome</keyword>
<evidence type="ECO:0000313" key="1">
    <source>
        <dbReference type="EMBL" id="MBY5957485.1"/>
    </source>
</evidence>
<dbReference type="RefSeq" id="WP_222579006.1">
    <property type="nucleotide sequence ID" value="NZ_JAHVHU010000005.1"/>
</dbReference>
<protein>
    <submittedName>
        <fullName evidence="1">Uncharacterized protein</fullName>
    </submittedName>
</protein>
<reference evidence="1" key="1">
    <citation type="submission" date="2021-06" db="EMBL/GenBank/DDBJ databases">
        <title>44 bacteria genomes isolated from Dapeng, Shenzhen.</title>
        <authorList>
            <person name="Zheng W."/>
            <person name="Yu S."/>
            <person name="Huang Y."/>
        </authorList>
    </citation>
    <scope>NUCLEOTIDE SEQUENCE</scope>
    <source>
        <strain evidence="1">DP5N28-2</strain>
    </source>
</reference>
<dbReference type="AlphaFoldDB" id="A0A953HSB8"/>
<comment type="caution">
    <text evidence="1">The sequence shown here is derived from an EMBL/GenBank/DDBJ whole genome shotgun (WGS) entry which is preliminary data.</text>
</comment>
<evidence type="ECO:0000313" key="2">
    <source>
        <dbReference type="Proteomes" id="UP000753961"/>
    </source>
</evidence>
<organism evidence="1 2">
    <name type="scientific">Membranihabitans marinus</name>
    <dbReference type="NCBI Taxonomy" id="1227546"/>
    <lineage>
        <taxon>Bacteria</taxon>
        <taxon>Pseudomonadati</taxon>
        <taxon>Bacteroidota</taxon>
        <taxon>Saprospiria</taxon>
        <taxon>Saprospirales</taxon>
        <taxon>Saprospiraceae</taxon>
        <taxon>Membranihabitans</taxon>
    </lineage>
</organism>
<dbReference type="Proteomes" id="UP000753961">
    <property type="component" value="Unassembled WGS sequence"/>
</dbReference>
<accession>A0A953HSB8</accession>
<gene>
    <name evidence="1" type="ORF">KUV50_05010</name>
</gene>
<sequence>MENHVLRKKLNTYINQADAATLEALYTLLKPDDSVQRSAHWDDPDFLKKLEESVEEYEQYRHDLNTWEIIKNRIK</sequence>
<proteinExistence type="predicted"/>
<name>A0A953HSB8_9BACT</name>